<keyword evidence="1" id="KW-0175">Coiled coil</keyword>
<proteinExistence type="predicted"/>
<sequence length="665" mass="77254">MLKLIQVFLPLLLNSLFAIMSIIYLQLKGQQSYFLYSEVCCLILGAALFIVAQIQPKKKQIQQDHSPVLFIILLLVQFCSLLQLDYRSLTQNILSLLIGGMLFLQKINYTSQQNYIKIKRTKALLQSTTLLFIIILVITSQKQSQYQFVELAITFILVIVFLVIQLLPKKLDKKSQNKIISLTQNSTTQQINSYHLWEKFLEKQILVVSANKNDIVIEKISEYLDQYLKEKNQNIDDYLKNTQIIEISFVNENIILNKMIEVKQSLYQYIKDILNDNQKQKTIPKNLKIQHQFQEDQSSKLMSPKESRSQLSIMFKQDSQSQKICSTNNGNNAIDQSTFEKEFLNKSTKDLSLILSNQLQQSYSPLIQNKFKLLGIYNQEKYNYKKITFNNQNQALILEFEEDNIEQLKIQLNDIQNQYKLTVTKILCQRVSLMLKDLKSKLNQITTQNPDLKRLNQIQSQIYLLNLCNKNILYFLTDDFKEGKQSQLNLDVFLNKIISKLSQDTLIYEKGIKISINNELLLNQTVITYPQFLQFIIVNLIYNSIQQCSKTDSTHSIIINLKQLNNEDIKFEIIDDAGGLLNKLDYSRVLAGKLGIFVAQKLLPHISQYPILKFKTIDLDGTKKGNLVSFQISRHIKEINNLKSYSTQNILNQDIYNVAKLLQSQ</sequence>
<dbReference type="SUPFAM" id="SSF55874">
    <property type="entry name" value="ATPase domain of HSP90 chaperone/DNA topoisomerase II/histidine kinase"/>
    <property type="match status" value="1"/>
</dbReference>
<dbReference type="GeneID" id="79574081"/>
<feature type="transmembrane region" description="Helical" evidence="2">
    <location>
        <begin position="7"/>
        <end position="27"/>
    </location>
</feature>
<evidence type="ECO:0000256" key="2">
    <source>
        <dbReference type="SAM" id="Phobius"/>
    </source>
</evidence>
<dbReference type="GeneID" id="5008821"/>
<accession>Q6BFI1</accession>
<dbReference type="OMA" id="INSYHLW"/>
<feature type="transmembrane region" description="Helical" evidence="2">
    <location>
        <begin position="123"/>
        <end position="140"/>
    </location>
</feature>
<reference evidence="4" key="3">
    <citation type="submission" date="2006-03" db="EMBL/GenBank/DDBJ databases">
        <authorList>
            <consortium name="Genoscope"/>
        </authorList>
    </citation>
    <scope>NUCLEOTIDE SEQUENCE</scope>
    <source>
        <strain evidence="4">Stock d4-2</strain>
    </source>
</reference>
<organism evidence="3 5">
    <name type="scientific">Paramecium tetraurelia</name>
    <dbReference type="NCBI Taxonomy" id="5888"/>
    <lineage>
        <taxon>Eukaryota</taxon>
        <taxon>Sar</taxon>
        <taxon>Alveolata</taxon>
        <taxon>Ciliophora</taxon>
        <taxon>Intramacronucleata</taxon>
        <taxon>Oligohymenophorea</taxon>
        <taxon>Peniculida</taxon>
        <taxon>Parameciidae</taxon>
        <taxon>Paramecium</taxon>
    </lineage>
</organism>
<reference evidence="3" key="4">
    <citation type="submission" date="2006-11" db="EMBL/GenBank/DDBJ databases">
        <title>Paramecium megabase sequencing project.</title>
        <authorList>
            <person name="Nowak J.K."/>
            <person name="Migdalski A."/>
            <person name="Gromadka R."/>
            <person name="Zagulski M."/>
        </authorList>
    </citation>
    <scope>NUCLEOTIDE SEQUENCE</scope>
    <source>
        <strain evidence="3">Stock d4-2</strain>
    </source>
</reference>
<keyword evidence="2" id="KW-1133">Transmembrane helix</keyword>
<protein>
    <submittedName>
        <fullName evidence="4">Chromosome undetermined scaffold_1, whole genome shotgun sequence</fullName>
    </submittedName>
</protein>
<gene>
    <name evidence="4" type="ORF">GSPATT00000097001</name>
    <name evidence="3" type="ORF">PTMB.392</name>
</gene>
<keyword evidence="2" id="KW-0812">Transmembrane</keyword>
<feature type="coiled-coil region" evidence="1">
    <location>
        <begin position="391"/>
        <end position="455"/>
    </location>
</feature>
<keyword evidence="5" id="KW-1185">Reference proteome</keyword>
<dbReference type="EMBL" id="CR548612">
    <property type="protein sequence ID" value="CAH03589.1"/>
    <property type="molecule type" value="Genomic_DNA"/>
</dbReference>
<dbReference type="RefSeq" id="XP_001423060.1">
    <property type="nucleotide sequence ID" value="XM_001423023.1"/>
</dbReference>
<feature type="transmembrane region" description="Helical" evidence="2">
    <location>
        <begin position="92"/>
        <end position="111"/>
    </location>
</feature>
<reference evidence="4 5" key="2">
    <citation type="journal article" date="2006" name="Nature">
        <title>Global trends of whole-genome duplications revealed by the ciliate Paramecium tetraurelia.</title>
        <authorList>
            <consortium name="Genoscope"/>
            <person name="Aury J.-M."/>
            <person name="Jaillon O."/>
            <person name="Duret L."/>
            <person name="Noel B."/>
            <person name="Jubin C."/>
            <person name="Porcel B.M."/>
            <person name="Segurens B."/>
            <person name="Daubin V."/>
            <person name="Anthouard V."/>
            <person name="Aiach N."/>
            <person name="Arnaiz O."/>
            <person name="Billaut A."/>
            <person name="Beisson J."/>
            <person name="Blanc I."/>
            <person name="Bouhouche K."/>
            <person name="Camara F."/>
            <person name="Duharcourt S."/>
            <person name="Guigo R."/>
            <person name="Gogendeau D."/>
            <person name="Katinka M."/>
            <person name="Keller A.-M."/>
            <person name="Kissmehl R."/>
            <person name="Klotz C."/>
            <person name="Koll F."/>
            <person name="Le Moue A."/>
            <person name="Lepere C."/>
            <person name="Malinsky S."/>
            <person name="Nowacki M."/>
            <person name="Nowak J.K."/>
            <person name="Plattner H."/>
            <person name="Poulain J."/>
            <person name="Ruiz F."/>
            <person name="Serrano V."/>
            <person name="Zagulski M."/>
            <person name="Dessen P."/>
            <person name="Betermier M."/>
            <person name="Weissenbach J."/>
            <person name="Scarpelli C."/>
            <person name="Schachter V."/>
            <person name="Sperling L."/>
            <person name="Meyer E."/>
            <person name="Cohen J."/>
            <person name="Wincker P."/>
        </authorList>
    </citation>
    <scope>NUCLEOTIDE SEQUENCE [LARGE SCALE GENOMIC DNA]</scope>
    <source>
        <strain evidence="4 5">Stock d4-2</strain>
    </source>
</reference>
<name>Q6BFI1_PARTE</name>
<evidence type="ECO:0000313" key="5">
    <source>
        <dbReference type="Proteomes" id="UP000000600"/>
    </source>
</evidence>
<feature type="transmembrane region" description="Helical" evidence="2">
    <location>
        <begin position="33"/>
        <end position="54"/>
    </location>
</feature>
<feature type="transmembrane region" description="Helical" evidence="2">
    <location>
        <begin position="146"/>
        <end position="167"/>
    </location>
</feature>
<evidence type="ECO:0000313" key="4">
    <source>
        <dbReference type="EMBL" id="CAK55662.1"/>
    </source>
</evidence>
<dbReference type="AlphaFoldDB" id="Q6BFI1"/>
<keyword evidence="2" id="KW-0472">Membrane</keyword>
<feature type="transmembrane region" description="Helical" evidence="2">
    <location>
        <begin position="66"/>
        <end position="86"/>
    </location>
</feature>
<dbReference type="OrthoDB" id="310689at2759"/>
<dbReference type="RefSeq" id="XP_001347216.1">
    <property type="nucleotide sequence ID" value="XM_001347180.1"/>
</dbReference>
<dbReference type="KEGG" id="ptm:GSPATT00000097001"/>
<dbReference type="EMBL" id="CT867985">
    <property type="protein sequence ID" value="CAK55662.1"/>
    <property type="molecule type" value="Genomic_DNA"/>
</dbReference>
<reference evidence="3 5" key="1">
    <citation type="journal article" date="2004" name="Curr. Biol.">
        <title>High coding density on the largest Paramecium tetraurelia somatic chromosome.</title>
        <authorList>
            <person name="Zagulski M."/>
            <person name="Nowak J.K."/>
            <person name="Le Mouel A."/>
            <person name="Nowacki M."/>
            <person name="Migdalski A."/>
            <person name="Gromadka R."/>
            <person name="Noel B."/>
            <person name="Blanc I."/>
            <person name="Dessen P."/>
            <person name="Wincker P."/>
            <person name="Keller A.M."/>
            <person name="Cohen J."/>
            <person name="Meyer E."/>
            <person name="Sperling L."/>
        </authorList>
    </citation>
    <scope>NUCLEOTIDE SEQUENCE [LARGE SCALE GENOMIC DNA]</scope>
    <source>
        <strain evidence="3 5">Stock d4-2</strain>
    </source>
</reference>
<dbReference type="Gene3D" id="3.30.565.10">
    <property type="entry name" value="Histidine kinase-like ATPase, C-terminal domain"/>
    <property type="match status" value="1"/>
</dbReference>
<dbReference type="InParanoid" id="Q6BFI1"/>
<evidence type="ECO:0000256" key="1">
    <source>
        <dbReference type="SAM" id="Coils"/>
    </source>
</evidence>
<dbReference type="KEGG" id="ptm:PTMB.392"/>
<evidence type="ECO:0000313" key="3">
    <source>
        <dbReference type="EMBL" id="CAH03589.1"/>
    </source>
</evidence>
<dbReference type="Proteomes" id="UP000000600">
    <property type="component" value="Unassembled WGS sequence"/>
</dbReference>
<dbReference type="HOGENOM" id="CLU_404655_0_0_1"/>
<dbReference type="InterPro" id="IPR036890">
    <property type="entry name" value="HATPase_C_sf"/>
</dbReference>